<name>W2ZXE9_PHYNI</name>
<gene>
    <name evidence="1" type="ORF">F442_03856</name>
</gene>
<comment type="caution">
    <text evidence="1">The sequence shown here is derived from an EMBL/GenBank/DDBJ whole genome shotgun (WGS) entry which is preliminary data.</text>
</comment>
<reference evidence="1 2" key="1">
    <citation type="submission" date="2013-11" db="EMBL/GenBank/DDBJ databases">
        <title>The Genome Sequence of Phytophthora parasitica P10297.</title>
        <authorList>
            <consortium name="The Broad Institute Genomics Platform"/>
            <person name="Russ C."/>
            <person name="Tyler B."/>
            <person name="Panabieres F."/>
            <person name="Shan W."/>
            <person name="Tripathy S."/>
            <person name="Grunwald N."/>
            <person name="Machado M."/>
            <person name="Johnson C.S."/>
            <person name="Walker B."/>
            <person name="Young S.K."/>
            <person name="Zeng Q."/>
            <person name="Gargeya S."/>
            <person name="Fitzgerald M."/>
            <person name="Haas B."/>
            <person name="Abouelleil A."/>
            <person name="Allen A.W."/>
            <person name="Alvarado L."/>
            <person name="Arachchi H.M."/>
            <person name="Berlin A.M."/>
            <person name="Chapman S.B."/>
            <person name="Gainer-Dewar J."/>
            <person name="Goldberg J."/>
            <person name="Griggs A."/>
            <person name="Gujja S."/>
            <person name="Hansen M."/>
            <person name="Howarth C."/>
            <person name="Imamovic A."/>
            <person name="Ireland A."/>
            <person name="Larimer J."/>
            <person name="McCowan C."/>
            <person name="Murphy C."/>
            <person name="Pearson M."/>
            <person name="Poon T.W."/>
            <person name="Priest M."/>
            <person name="Roberts A."/>
            <person name="Saif S."/>
            <person name="Shea T."/>
            <person name="Sisk P."/>
            <person name="Sykes S."/>
            <person name="Wortman J."/>
            <person name="Nusbaum C."/>
            <person name="Birren B."/>
        </authorList>
    </citation>
    <scope>NUCLEOTIDE SEQUENCE [LARGE SCALE GENOMIC DNA]</scope>
    <source>
        <strain evidence="1 2">P10297</strain>
    </source>
</reference>
<accession>W2ZXE9</accession>
<proteinExistence type="predicted"/>
<evidence type="ECO:0000313" key="2">
    <source>
        <dbReference type="Proteomes" id="UP000018948"/>
    </source>
</evidence>
<organism evidence="1 2">
    <name type="scientific">Phytophthora nicotianae P10297</name>
    <dbReference type="NCBI Taxonomy" id="1317064"/>
    <lineage>
        <taxon>Eukaryota</taxon>
        <taxon>Sar</taxon>
        <taxon>Stramenopiles</taxon>
        <taxon>Oomycota</taxon>
        <taxon>Peronosporomycetes</taxon>
        <taxon>Peronosporales</taxon>
        <taxon>Peronosporaceae</taxon>
        <taxon>Phytophthora</taxon>
    </lineage>
</organism>
<dbReference type="AlphaFoldDB" id="W2ZXE9"/>
<sequence>MQVMLVFARAVLMVLRRRILLCLAEIGVIMFIQCCALCRGVLTQIHSSHGAVQFSVYVGLLKSTPASSLTAVFMPVASADVDVPKRLSFLSGSQTKDFEDGYVPVKTPQLEDGALREGGMPVLTSKENAGLLFQYAVVGLVYGLLPETI</sequence>
<protein>
    <submittedName>
        <fullName evidence="1">Uncharacterized protein</fullName>
    </submittedName>
</protein>
<evidence type="ECO:0000313" key="1">
    <source>
        <dbReference type="EMBL" id="ETP50929.1"/>
    </source>
</evidence>
<dbReference type="EMBL" id="ANIY01000886">
    <property type="protein sequence ID" value="ETP50929.1"/>
    <property type="molecule type" value="Genomic_DNA"/>
</dbReference>
<dbReference type="Proteomes" id="UP000018948">
    <property type="component" value="Unassembled WGS sequence"/>
</dbReference>